<evidence type="ECO:0000313" key="4">
    <source>
        <dbReference type="EMBL" id="KAL3770909.1"/>
    </source>
</evidence>
<feature type="coiled-coil region" evidence="2">
    <location>
        <begin position="202"/>
        <end position="229"/>
    </location>
</feature>
<feature type="region of interest" description="Disordered" evidence="3">
    <location>
        <begin position="810"/>
        <end position="836"/>
    </location>
</feature>
<sequence length="1333" mass="146849">MHMIRQFLGNHTNHSSTYASSSQQTPQKHGGGMHKRGKSYGYHGGSGGGQQVDDNSSITTGITEFSRSMSRDAPPLQQVHEHLHGEDGDSSNTDGTGILNLRRRASSLDASINSLPFPSSSHPTPTALHPPRSKSSHNNNRRKKKNKDNQTKEGQRNCDMTHPPPPPPQNDTIEFIDLKDPAPIIIPTTTRDENEVDIMAVLEEYTHEIKRLERLNATLTANLETLTAAALLNGEENGLTSSTTASTTNPAADGGAPTDGEATQQPCPNCSHCGKSGSSGGDTITNPPPSNNDIYNDMMLTETHYLSKITKLQKSNHKLTLELERKKKLISQLLLNLSIAADKIKELSSAKKSNNINEREGGRLGENQSTRGDGDCNGDSSNVIDAEGRRRSEASMQQIRQYQIQVVENELQSLLQVMNTRSTLHAQRRHTLIDDYRRGDNSGKDERQTLGKVRMETPEEILQRVIRNLRGGENGSEAGQQADRTMTTTEDPRQQQQVGDDEESTLPPPSPATLPPPSSVASLILANDVSSSSVSSKSGSGGGANIWDSVTSLFYGPGHQPHPQALPQPRLQLQSYRQPEQLPKEVEPSLDIHEHPMCEEVKSFDKNCLRRVSTTTNTSRREDEEKDDEGLSGSNCSDGNDDVNETDCSADMPSTATVAATTDDAIVAHTISSNDASDLPFELESQDDIDDEAQSLNYDCKASAFDGETSEDNCCHGREEPSSTSDDALNTGEDLVSEEQIDIRSIGSAASEEEGKGNIAGDGSFTDKSQVIDADNIEKINTEVVSVYKESSDKEAGDVIEQTSLSKQCKTTDIESDTPSGLTSSETLLDDDTEVNNSGNFAKIDRYDTELEDPSHDDDAIADFYTAKEPKDDDESLEQACMRSENADGEKIECNPENTCIVQAGGEDGKDDLLEDDAIADVYTAKEPKDDGGSSEQACMRSGDADGEKIERNPENTCIVQACGEVVQDDVLETEMYEMAGFESSYIGMVSLSNFEPERNVNHDTHTQLEYDKPNFEQKRVSQLPSTPSREGLNSSVESMTISSTVPASTCTSEMGNSTSSIEAVKLVEKLVTGNKTLSETLGTIQSKRVARLDDSVDDRSMMYHHSIASLYRNPSSINSYGDDSLSIRLGRRELFQHHGPLDISDIQPDVYGDWQILVKSTDNSKYFVPRYKTPVLPPQSINRGIPLFKKGFKDGHYRYASSSGNEYSGHWVKGKRHGYGMAKYHDGEVYHGQWRRGRRHGHGVLHLSNREVFDGYWSANKKQGLGMYFWTDGEVDISWYQDDVRLESLRWTSDRRRAYRLDLASSKKEQISLARAADIVRDWERKLGTDVD</sequence>
<feature type="compositionally biased region" description="Polar residues" evidence="3">
    <location>
        <begin position="1021"/>
        <end position="1036"/>
    </location>
</feature>
<feature type="region of interest" description="Disordered" evidence="3">
    <location>
        <begin position="1015"/>
        <end position="1036"/>
    </location>
</feature>
<accession>A0ABD3N5J4</accession>
<dbReference type="Pfam" id="PF02493">
    <property type="entry name" value="MORN"/>
    <property type="match status" value="3"/>
</dbReference>
<feature type="region of interest" description="Disordered" evidence="3">
    <location>
        <begin position="613"/>
        <end position="650"/>
    </location>
</feature>
<feature type="compositionally biased region" description="Polar residues" evidence="3">
    <location>
        <begin position="810"/>
        <end position="827"/>
    </location>
</feature>
<keyword evidence="5" id="KW-1185">Reference proteome</keyword>
<feature type="region of interest" description="Disordered" evidence="3">
    <location>
        <begin position="709"/>
        <end position="767"/>
    </location>
</feature>
<dbReference type="PANTHER" id="PTHR43215">
    <property type="entry name" value="RADIAL SPOKE HEAD 1 HOMOLOG"/>
    <property type="match status" value="1"/>
</dbReference>
<keyword evidence="2" id="KW-0175">Coiled coil</keyword>
<dbReference type="Gene3D" id="2.20.110.10">
    <property type="entry name" value="Histone H3 K4-specific methyltransferase SET7/9 N-terminal domain"/>
    <property type="match status" value="2"/>
</dbReference>
<feature type="compositionally biased region" description="Polar residues" evidence="3">
    <location>
        <begin position="9"/>
        <end position="27"/>
    </location>
</feature>
<gene>
    <name evidence="4" type="ORF">ACHAWU_003218</name>
</gene>
<dbReference type="EMBL" id="JALLBG020000034">
    <property type="protein sequence ID" value="KAL3770909.1"/>
    <property type="molecule type" value="Genomic_DNA"/>
</dbReference>
<feature type="compositionally biased region" description="Basic and acidic residues" evidence="3">
    <location>
        <begin position="147"/>
        <end position="156"/>
    </location>
</feature>
<feature type="region of interest" description="Disordered" evidence="3">
    <location>
        <begin position="238"/>
        <end position="296"/>
    </location>
</feature>
<evidence type="ECO:0000256" key="2">
    <source>
        <dbReference type="SAM" id="Coils"/>
    </source>
</evidence>
<feature type="compositionally biased region" description="Polar residues" evidence="3">
    <location>
        <begin position="111"/>
        <end position="124"/>
    </location>
</feature>
<dbReference type="InterPro" id="IPR003409">
    <property type="entry name" value="MORN"/>
</dbReference>
<feature type="region of interest" description="Disordered" evidence="3">
    <location>
        <begin position="1"/>
        <end position="57"/>
    </location>
</feature>
<feature type="region of interest" description="Disordered" evidence="3">
    <location>
        <begin position="434"/>
        <end position="519"/>
    </location>
</feature>
<dbReference type="PANTHER" id="PTHR43215:SF14">
    <property type="entry name" value="RADIAL SPOKE HEAD 1 HOMOLOG"/>
    <property type="match status" value="1"/>
</dbReference>
<dbReference type="Proteomes" id="UP001530293">
    <property type="component" value="Unassembled WGS sequence"/>
</dbReference>
<comment type="caution">
    <text evidence="4">The sequence shown here is derived from an EMBL/GenBank/DDBJ whole genome shotgun (WGS) entry which is preliminary data.</text>
</comment>
<organism evidence="4 5">
    <name type="scientific">Discostella pseudostelligera</name>
    <dbReference type="NCBI Taxonomy" id="259834"/>
    <lineage>
        <taxon>Eukaryota</taxon>
        <taxon>Sar</taxon>
        <taxon>Stramenopiles</taxon>
        <taxon>Ochrophyta</taxon>
        <taxon>Bacillariophyta</taxon>
        <taxon>Coscinodiscophyceae</taxon>
        <taxon>Thalassiosirophycidae</taxon>
        <taxon>Stephanodiscales</taxon>
        <taxon>Stephanodiscaceae</taxon>
        <taxon>Discostella</taxon>
    </lineage>
</organism>
<dbReference type="SMART" id="SM00698">
    <property type="entry name" value="MORN"/>
    <property type="match status" value="3"/>
</dbReference>
<evidence type="ECO:0000256" key="3">
    <source>
        <dbReference type="SAM" id="MobiDB-lite"/>
    </source>
</evidence>
<name>A0ABD3N5J4_9STRA</name>
<evidence type="ECO:0000313" key="5">
    <source>
        <dbReference type="Proteomes" id="UP001530293"/>
    </source>
</evidence>
<feature type="region of interest" description="Disordered" evidence="3">
    <location>
        <begin position="926"/>
        <end position="950"/>
    </location>
</feature>
<proteinExistence type="predicted"/>
<feature type="compositionally biased region" description="Pro residues" evidence="3">
    <location>
        <begin position="506"/>
        <end position="518"/>
    </location>
</feature>
<evidence type="ECO:0000256" key="1">
    <source>
        <dbReference type="ARBA" id="ARBA00022737"/>
    </source>
</evidence>
<reference evidence="4 5" key="1">
    <citation type="submission" date="2024-10" db="EMBL/GenBank/DDBJ databases">
        <title>Updated reference genomes for cyclostephanoid diatoms.</title>
        <authorList>
            <person name="Roberts W.R."/>
            <person name="Alverson A.J."/>
        </authorList>
    </citation>
    <scope>NUCLEOTIDE SEQUENCE [LARGE SCALE GENOMIC DNA]</scope>
    <source>
        <strain evidence="4 5">AJA232-27</strain>
    </source>
</reference>
<feature type="region of interest" description="Disordered" evidence="3">
    <location>
        <begin position="111"/>
        <end position="169"/>
    </location>
</feature>
<feature type="compositionally biased region" description="Low complexity" evidence="3">
    <location>
        <begin position="238"/>
        <end position="248"/>
    </location>
</feature>
<feature type="compositionally biased region" description="Basic residues" evidence="3">
    <location>
        <begin position="131"/>
        <end position="146"/>
    </location>
</feature>
<feature type="compositionally biased region" description="Basic and acidic residues" evidence="3">
    <location>
        <begin position="434"/>
        <end position="457"/>
    </location>
</feature>
<feature type="region of interest" description="Disordered" evidence="3">
    <location>
        <begin position="355"/>
        <end position="381"/>
    </location>
</feature>
<keyword evidence="1" id="KW-0677">Repeat</keyword>
<feature type="compositionally biased region" description="Polar residues" evidence="3">
    <location>
        <begin position="477"/>
        <end position="498"/>
    </location>
</feature>
<dbReference type="SUPFAM" id="SSF82185">
    <property type="entry name" value="Histone H3 K4-specific methyltransferase SET7/9 N-terminal domain"/>
    <property type="match status" value="1"/>
</dbReference>
<protein>
    <submittedName>
        <fullName evidence="4">Uncharacterized protein</fullName>
    </submittedName>
</protein>